<sequence length="295" mass="33384">MKKTTWLLLLLIVWIGSNERIVAQTVDTNILVGTEWLEQNMEKEIHLIDVRVGGYQTGHIPGAVHMPIDLIEDKKHPIRGYLVGKVDFENIMRDHGVRTDDTIVIYDKGGDTAATRLFYALEYYGHLNVKVLDGGFAAWEAAEKKITTEMKKVQLGDFKAIEKSELRKEKTEVKEAIGEEGVILLDVRSTAEYLGEDVRAKRGGHIPTAVNLEWKNVLRPGEVALFKSRNELVSLLEAVGVTKDKTIIIYCQRANRASHMYFTLRLLGYDKVSVYEGSWEEWGNVDDTPIVNPSE</sequence>
<dbReference type="InterPro" id="IPR001307">
    <property type="entry name" value="Thiosulphate_STrfase_CS"/>
</dbReference>
<evidence type="ECO:0000313" key="5">
    <source>
        <dbReference type="EMBL" id="ARK31826.1"/>
    </source>
</evidence>
<dbReference type="Gene3D" id="3.40.250.10">
    <property type="entry name" value="Rhodanese-like domain"/>
    <property type="match status" value="2"/>
</dbReference>
<dbReference type="SMART" id="SM00450">
    <property type="entry name" value="RHOD"/>
    <property type="match status" value="2"/>
</dbReference>
<keyword evidence="3 5" id="KW-0808">Transferase</keyword>
<gene>
    <name evidence="5" type="ORF">BkAM31D_19400</name>
</gene>
<dbReference type="AlphaFoldDB" id="A0A1X9MEI3"/>
<feature type="domain" description="Rhodanese" evidence="4">
    <location>
        <begin position="178"/>
        <end position="291"/>
    </location>
</feature>
<evidence type="ECO:0000256" key="2">
    <source>
        <dbReference type="ARBA" id="ARBA00047549"/>
    </source>
</evidence>
<dbReference type="PROSITE" id="PS50206">
    <property type="entry name" value="RHODANESE_3"/>
    <property type="match status" value="2"/>
</dbReference>
<dbReference type="Proteomes" id="UP000193006">
    <property type="component" value="Chromosome"/>
</dbReference>
<feature type="domain" description="Rhodanese" evidence="4">
    <location>
        <begin position="41"/>
        <end position="148"/>
    </location>
</feature>
<dbReference type="CDD" id="cd01449">
    <property type="entry name" value="TST_Repeat_2"/>
    <property type="match status" value="1"/>
</dbReference>
<dbReference type="CDD" id="cd01448">
    <property type="entry name" value="TST_Repeat_1"/>
    <property type="match status" value="1"/>
</dbReference>
<name>A0A1X9MEI3_9BACI</name>
<dbReference type="KEGG" id="bkw:BkAM31D_19400"/>
<keyword evidence="1" id="KW-0677">Repeat</keyword>
<evidence type="ECO:0000256" key="1">
    <source>
        <dbReference type="ARBA" id="ARBA00022737"/>
    </source>
</evidence>
<dbReference type="PANTHER" id="PTHR43855:SF1">
    <property type="entry name" value="THIOSULFATE SULFURTRANSFERASE"/>
    <property type="match status" value="1"/>
</dbReference>
<dbReference type="PROSITE" id="PS00683">
    <property type="entry name" value="RHODANESE_2"/>
    <property type="match status" value="1"/>
</dbReference>
<organism evidence="5 6">
    <name type="scientific">Halalkalibacter krulwichiae</name>
    <dbReference type="NCBI Taxonomy" id="199441"/>
    <lineage>
        <taxon>Bacteria</taxon>
        <taxon>Bacillati</taxon>
        <taxon>Bacillota</taxon>
        <taxon>Bacilli</taxon>
        <taxon>Bacillales</taxon>
        <taxon>Bacillaceae</taxon>
        <taxon>Halalkalibacter</taxon>
    </lineage>
</organism>
<dbReference type="RefSeq" id="WP_066156220.1">
    <property type="nucleotide sequence ID" value="NZ_CP020814.1"/>
</dbReference>
<comment type="catalytic activity">
    <reaction evidence="2">
        <text>thiosulfate + hydrogen cyanide = thiocyanate + sulfite + 2 H(+)</text>
        <dbReference type="Rhea" id="RHEA:16881"/>
        <dbReference type="ChEBI" id="CHEBI:15378"/>
        <dbReference type="ChEBI" id="CHEBI:17359"/>
        <dbReference type="ChEBI" id="CHEBI:18022"/>
        <dbReference type="ChEBI" id="CHEBI:18407"/>
        <dbReference type="ChEBI" id="CHEBI:33542"/>
        <dbReference type="EC" id="2.8.1.1"/>
    </reaction>
</comment>
<dbReference type="InterPro" id="IPR001763">
    <property type="entry name" value="Rhodanese-like_dom"/>
</dbReference>
<dbReference type="STRING" id="199441.BkAM31D_19400"/>
<dbReference type="SUPFAM" id="SSF52821">
    <property type="entry name" value="Rhodanese/Cell cycle control phosphatase"/>
    <property type="match status" value="2"/>
</dbReference>
<dbReference type="EMBL" id="CP020814">
    <property type="protein sequence ID" value="ARK31826.1"/>
    <property type="molecule type" value="Genomic_DNA"/>
</dbReference>
<dbReference type="InterPro" id="IPR036873">
    <property type="entry name" value="Rhodanese-like_dom_sf"/>
</dbReference>
<dbReference type="GO" id="GO:0004792">
    <property type="term" value="F:thiosulfate-cyanide sulfurtransferase activity"/>
    <property type="evidence" value="ECO:0007669"/>
    <property type="project" value="UniProtKB-EC"/>
</dbReference>
<dbReference type="InterPro" id="IPR051126">
    <property type="entry name" value="Thiosulfate_sulfurtransferase"/>
</dbReference>
<reference evidence="5 6" key="1">
    <citation type="submission" date="2017-04" db="EMBL/GenBank/DDBJ databases">
        <title>Bacillus krulwichiae AM31D Genome sequencing and assembly.</title>
        <authorList>
            <person name="Krulwich T.A."/>
            <person name="Anastor L."/>
            <person name="Ehrlich R."/>
            <person name="Ehrlich G.D."/>
            <person name="Janto B."/>
        </authorList>
    </citation>
    <scope>NUCLEOTIDE SEQUENCE [LARGE SCALE GENOMIC DNA]</scope>
    <source>
        <strain evidence="5 6">AM31D</strain>
    </source>
</reference>
<protein>
    <recommendedName>
        <fullName evidence="3">Sulfurtransferase</fullName>
    </recommendedName>
</protein>
<evidence type="ECO:0000259" key="4">
    <source>
        <dbReference type="PROSITE" id="PS50206"/>
    </source>
</evidence>
<keyword evidence="6" id="KW-1185">Reference proteome</keyword>
<evidence type="ECO:0000256" key="3">
    <source>
        <dbReference type="RuleBase" id="RU000507"/>
    </source>
</evidence>
<accession>A0A1X9MEI3</accession>
<dbReference type="PANTHER" id="PTHR43855">
    <property type="entry name" value="THIOSULFATE SULFURTRANSFERASE"/>
    <property type="match status" value="1"/>
</dbReference>
<proteinExistence type="predicted"/>
<evidence type="ECO:0000313" key="6">
    <source>
        <dbReference type="Proteomes" id="UP000193006"/>
    </source>
</evidence>
<dbReference type="Pfam" id="PF00581">
    <property type="entry name" value="Rhodanese"/>
    <property type="match status" value="2"/>
</dbReference>